<keyword evidence="15" id="KW-1185">Reference proteome</keyword>
<evidence type="ECO:0000256" key="13">
    <source>
        <dbReference type="SAM" id="Phobius"/>
    </source>
</evidence>
<keyword evidence="5 13" id="KW-0812">Transmembrane</keyword>
<keyword evidence="3" id="KW-0813">Transport</keyword>
<evidence type="ECO:0000256" key="9">
    <source>
        <dbReference type="ARBA" id="ARBA00023065"/>
    </source>
</evidence>
<dbReference type="Proteomes" id="UP001589867">
    <property type="component" value="Unassembled WGS sequence"/>
</dbReference>
<accession>A0ABV6MHJ2</accession>
<comment type="caution">
    <text evidence="14">The sequence shown here is derived from an EMBL/GenBank/DDBJ whole genome shotgun (WGS) entry which is preliminary data.</text>
</comment>
<evidence type="ECO:0000256" key="11">
    <source>
        <dbReference type="ARBA" id="ARBA00023303"/>
    </source>
</evidence>
<comment type="catalytic activity">
    <reaction evidence="12">
        <text>K(+)(in) = K(+)(out)</text>
        <dbReference type="Rhea" id="RHEA:29463"/>
        <dbReference type="ChEBI" id="CHEBI:29103"/>
    </reaction>
</comment>
<evidence type="ECO:0000256" key="4">
    <source>
        <dbReference type="ARBA" id="ARBA00022538"/>
    </source>
</evidence>
<evidence type="ECO:0000256" key="5">
    <source>
        <dbReference type="ARBA" id="ARBA00022692"/>
    </source>
</evidence>
<comment type="similarity">
    <text evidence="2">Belongs to the TMEM175 family.</text>
</comment>
<reference evidence="14 15" key="1">
    <citation type="submission" date="2024-09" db="EMBL/GenBank/DDBJ databases">
        <authorList>
            <person name="Sun Q."/>
            <person name="Mori K."/>
        </authorList>
    </citation>
    <scope>NUCLEOTIDE SEQUENCE [LARGE SCALE GENOMIC DNA]</scope>
    <source>
        <strain evidence="14 15">TBRC 3947</strain>
    </source>
</reference>
<keyword evidence="10 13" id="KW-0472">Membrane</keyword>
<comment type="subcellular location">
    <subcellularLocation>
        <location evidence="1">Membrane</location>
        <topology evidence="1">Multi-pass membrane protein</topology>
    </subcellularLocation>
</comment>
<evidence type="ECO:0000313" key="15">
    <source>
        <dbReference type="Proteomes" id="UP001589867"/>
    </source>
</evidence>
<keyword evidence="8 13" id="KW-1133">Transmembrane helix</keyword>
<evidence type="ECO:0000256" key="8">
    <source>
        <dbReference type="ARBA" id="ARBA00022989"/>
    </source>
</evidence>
<dbReference type="PANTHER" id="PTHR31462">
    <property type="entry name" value="ENDOSOMAL/LYSOSOMAL POTASSIUM CHANNEL TMEM175"/>
    <property type="match status" value="1"/>
</dbReference>
<proteinExistence type="inferred from homology"/>
<keyword evidence="6" id="KW-0631">Potassium channel</keyword>
<feature type="transmembrane region" description="Helical" evidence="13">
    <location>
        <begin position="20"/>
        <end position="37"/>
    </location>
</feature>
<organism evidence="14 15">
    <name type="scientific">Phytohabitans kaempferiae</name>
    <dbReference type="NCBI Taxonomy" id="1620943"/>
    <lineage>
        <taxon>Bacteria</taxon>
        <taxon>Bacillati</taxon>
        <taxon>Actinomycetota</taxon>
        <taxon>Actinomycetes</taxon>
        <taxon>Micromonosporales</taxon>
        <taxon>Micromonosporaceae</taxon>
    </lineage>
</organism>
<feature type="transmembrane region" description="Helical" evidence="13">
    <location>
        <begin position="128"/>
        <end position="149"/>
    </location>
</feature>
<evidence type="ECO:0000256" key="1">
    <source>
        <dbReference type="ARBA" id="ARBA00004141"/>
    </source>
</evidence>
<protein>
    <submittedName>
        <fullName evidence="14">TMEM175 family protein</fullName>
    </submittedName>
</protein>
<evidence type="ECO:0000256" key="7">
    <source>
        <dbReference type="ARBA" id="ARBA00022958"/>
    </source>
</evidence>
<keyword evidence="11" id="KW-0407">Ion channel</keyword>
<gene>
    <name evidence="14" type="ORF">ACFFIA_41340</name>
</gene>
<keyword evidence="9" id="KW-0406">Ion transport</keyword>
<feature type="transmembrane region" description="Helical" evidence="13">
    <location>
        <begin position="170"/>
        <end position="189"/>
    </location>
</feature>
<feature type="transmembrane region" description="Helical" evidence="13">
    <location>
        <begin position="96"/>
        <end position="116"/>
    </location>
</feature>
<sequence>MGDLDDLDNARATRSDTRRAEAFSDGVLAIIVTLLVLDLRVPDVEPGHLLPALLAQWPGYVAYVASYAYVAVVWLNHKAAFARVRETDRGFHWANLFVLFTTALLPFPTAVVSRALQEENTSDQRVAVALYALVGALLCLSWTVFFQYLARHDDLVAEAVDRPFFRGERLRALGGVILYGVAGVVGFLVAPLVALAVFVVLPVFYGATSAGIYSLRSVARRLTGP</sequence>
<evidence type="ECO:0000256" key="3">
    <source>
        <dbReference type="ARBA" id="ARBA00022448"/>
    </source>
</evidence>
<feature type="transmembrane region" description="Helical" evidence="13">
    <location>
        <begin position="195"/>
        <end position="215"/>
    </location>
</feature>
<evidence type="ECO:0000313" key="14">
    <source>
        <dbReference type="EMBL" id="MFC0534061.1"/>
    </source>
</evidence>
<evidence type="ECO:0000256" key="12">
    <source>
        <dbReference type="ARBA" id="ARBA00034430"/>
    </source>
</evidence>
<keyword evidence="4" id="KW-0633">Potassium transport</keyword>
<evidence type="ECO:0000256" key="2">
    <source>
        <dbReference type="ARBA" id="ARBA00006920"/>
    </source>
</evidence>
<name>A0ABV6MHJ2_9ACTN</name>
<feature type="transmembrane region" description="Helical" evidence="13">
    <location>
        <begin position="57"/>
        <end position="75"/>
    </location>
</feature>
<dbReference type="PANTHER" id="PTHR31462:SF5">
    <property type="entry name" value="ENDOSOMAL_LYSOSOMAL PROTON CHANNEL TMEM175"/>
    <property type="match status" value="1"/>
</dbReference>
<dbReference type="Pfam" id="PF06736">
    <property type="entry name" value="TMEM175"/>
    <property type="match status" value="1"/>
</dbReference>
<evidence type="ECO:0000256" key="6">
    <source>
        <dbReference type="ARBA" id="ARBA00022826"/>
    </source>
</evidence>
<dbReference type="EMBL" id="JBHLUH010000100">
    <property type="protein sequence ID" value="MFC0534061.1"/>
    <property type="molecule type" value="Genomic_DNA"/>
</dbReference>
<keyword evidence="7" id="KW-0630">Potassium</keyword>
<dbReference type="InterPro" id="IPR010617">
    <property type="entry name" value="TMEM175-like"/>
</dbReference>
<dbReference type="RefSeq" id="WP_377262430.1">
    <property type="nucleotide sequence ID" value="NZ_JBHLUH010000100.1"/>
</dbReference>
<evidence type="ECO:0000256" key="10">
    <source>
        <dbReference type="ARBA" id="ARBA00023136"/>
    </source>
</evidence>